<dbReference type="RefSeq" id="WP_257964749.1">
    <property type="nucleotide sequence ID" value="NZ_PKHR02000016.1"/>
</dbReference>
<gene>
    <name evidence="2" type="ORF">CYJ44_007690</name>
</gene>
<comment type="caution">
    <text evidence="2">The sequence shown here is derived from an EMBL/GenBank/DDBJ whole genome shotgun (WGS) entry which is preliminary data.</text>
</comment>
<accession>A0ABU9UIK4</accession>
<name>A0ABU9UIK4_9CORY</name>
<keyword evidence="1" id="KW-1133">Transmembrane helix</keyword>
<proteinExistence type="predicted"/>
<dbReference type="Proteomes" id="UP000235104">
    <property type="component" value="Unassembled WGS sequence"/>
</dbReference>
<evidence type="ECO:0000256" key="1">
    <source>
        <dbReference type="SAM" id="Phobius"/>
    </source>
</evidence>
<keyword evidence="1" id="KW-0812">Transmembrane</keyword>
<protein>
    <submittedName>
        <fullName evidence="2">Transcriptional regulator</fullName>
    </submittedName>
</protein>
<reference evidence="2" key="1">
    <citation type="submission" date="2017-12" db="EMBL/GenBank/DDBJ databases">
        <authorList>
            <person name="Thomas-White K."/>
            <person name="Wolfe A.J."/>
        </authorList>
    </citation>
    <scope>NUCLEOTIDE SEQUENCE</scope>
    <source>
        <strain evidence="2">UMB0043</strain>
    </source>
</reference>
<evidence type="ECO:0000313" key="3">
    <source>
        <dbReference type="Proteomes" id="UP000235104"/>
    </source>
</evidence>
<sequence length="163" mass="17917">MNNMINALANYTLNEIERASRDEYERETFYKACAVAAPPVQFLELVIAAILAWVLPGQMSMLCFLAIVPSVIGNAIGTAWLRKRVATPLVGRNWSAMAVYLIPTIAMFAGIAYNAYAPADGHNPTAYLAGTAVGAIAVLILAPFIRRHQHRRDQERLDAELDD</sequence>
<feature type="transmembrane region" description="Helical" evidence="1">
    <location>
        <begin position="125"/>
        <end position="145"/>
    </location>
</feature>
<keyword evidence="3" id="KW-1185">Reference proteome</keyword>
<feature type="transmembrane region" description="Helical" evidence="1">
    <location>
        <begin position="93"/>
        <end position="113"/>
    </location>
</feature>
<evidence type="ECO:0000313" key="2">
    <source>
        <dbReference type="EMBL" id="MEM5986040.1"/>
    </source>
</evidence>
<feature type="transmembrane region" description="Helical" evidence="1">
    <location>
        <begin position="59"/>
        <end position="81"/>
    </location>
</feature>
<dbReference type="EMBL" id="PKHR02000016">
    <property type="protein sequence ID" value="MEM5986040.1"/>
    <property type="molecule type" value="Genomic_DNA"/>
</dbReference>
<organism evidence="2 3">
    <name type="scientific">Corynebacterium hesseae</name>
    <dbReference type="NCBI Taxonomy" id="2913502"/>
    <lineage>
        <taxon>Bacteria</taxon>
        <taxon>Bacillati</taxon>
        <taxon>Actinomycetota</taxon>
        <taxon>Actinomycetes</taxon>
        <taxon>Mycobacteriales</taxon>
        <taxon>Corynebacteriaceae</taxon>
        <taxon>Corynebacterium</taxon>
    </lineage>
</organism>
<feature type="transmembrane region" description="Helical" evidence="1">
    <location>
        <begin position="28"/>
        <end position="53"/>
    </location>
</feature>
<keyword evidence="1" id="KW-0472">Membrane</keyword>